<dbReference type="AlphaFoldDB" id="A0A418NPC2"/>
<keyword evidence="1" id="KW-0732">Signal</keyword>
<name>A0A418NPC2_9SPHN</name>
<organism evidence="2 3">
    <name type="scientific">Aurantiacibacter zhengii</name>
    <dbReference type="NCBI Taxonomy" id="2307003"/>
    <lineage>
        <taxon>Bacteria</taxon>
        <taxon>Pseudomonadati</taxon>
        <taxon>Pseudomonadota</taxon>
        <taxon>Alphaproteobacteria</taxon>
        <taxon>Sphingomonadales</taxon>
        <taxon>Erythrobacteraceae</taxon>
        <taxon>Aurantiacibacter</taxon>
    </lineage>
</organism>
<gene>
    <name evidence="2" type="ORF">D2V07_15865</name>
</gene>
<feature type="chain" id="PRO_5019063961" evidence="1">
    <location>
        <begin position="20"/>
        <end position="316"/>
    </location>
</feature>
<sequence length="316" mass="34410">MAAVCGVVGLAAMPLTAQAQSDSFRIDANATHTTDLTICNPEVRVVLSGDGDTDLDFVIRNVRGDIVHSDYGLTDQSSATLQRQARSGCENFELRTTNLGNVWNLLDVSLENIRTDSGNPIDTDSYRVDANSTHRVDLSICSLQVIVRVSGDGDTDLDFVIRNSRGETVHSDYDLTDQTSATLSRRNGVSCETFELETSNLGNVYNLFTVQLEDVVRDTAVRSTGDGNNRDISIQNRTGQTITYLYWSNVGADGWGDDKLGSGILANGQDWNVTVDDGSGACRFDFRARLADGRDLEQRNVDVCSVFVVQFAGNGK</sequence>
<proteinExistence type="predicted"/>
<feature type="signal peptide" evidence="1">
    <location>
        <begin position="1"/>
        <end position="19"/>
    </location>
</feature>
<dbReference type="Proteomes" id="UP000286576">
    <property type="component" value="Unassembled WGS sequence"/>
</dbReference>
<evidence type="ECO:0000313" key="3">
    <source>
        <dbReference type="Proteomes" id="UP000286576"/>
    </source>
</evidence>
<dbReference type="EMBL" id="QXFL01000008">
    <property type="protein sequence ID" value="RIV83947.1"/>
    <property type="molecule type" value="Genomic_DNA"/>
</dbReference>
<protein>
    <submittedName>
        <fullName evidence="2">Uncharacterized protein</fullName>
    </submittedName>
</protein>
<evidence type="ECO:0000313" key="2">
    <source>
        <dbReference type="EMBL" id="RIV83947.1"/>
    </source>
</evidence>
<keyword evidence="3" id="KW-1185">Reference proteome</keyword>
<accession>A0A418NPC2</accession>
<reference evidence="2 3" key="1">
    <citation type="submission" date="2018-08" db="EMBL/GenBank/DDBJ databases">
        <title>Erythrobacter zhengii sp.nov., a bacterium isolated from deep-sea sediment.</title>
        <authorList>
            <person name="Fang C."/>
            <person name="Wu Y.-H."/>
            <person name="Sun C."/>
            <person name="Wang H."/>
            <person name="Cheng H."/>
            <person name="Meng F.-X."/>
            <person name="Wang C.-S."/>
            <person name="Xu X.-W."/>
        </authorList>
    </citation>
    <scope>NUCLEOTIDE SEQUENCE [LARGE SCALE GENOMIC DNA]</scope>
    <source>
        <strain evidence="2 3">V18</strain>
    </source>
</reference>
<comment type="caution">
    <text evidence="2">The sequence shown here is derived from an EMBL/GenBank/DDBJ whole genome shotgun (WGS) entry which is preliminary data.</text>
</comment>
<evidence type="ECO:0000256" key="1">
    <source>
        <dbReference type="SAM" id="SignalP"/>
    </source>
</evidence>